<sequence>MVEPGTSTSESSDSGILKNIKMEPGLPASTQRLTSYRLPRDLTLGGNVKIEKPKRIYMPNLNAQRNKRKDEPVTSKVEPTKSRDSGPRDRGRGQNRGDRARGRGNVIQSVGVWSEGVNVPLANRRSGSSGSRIASARKFLDRPKMDLNKVVNKVEEEKLRNLYLGDDSGDNNIDPDVKIDYIMLPMKEDHVRKSYKEEVKTEIDSLAAESEIDRKPIISENGEVKNVKKEQKVKTEMLTEKEELEDSNKRVQEIIENQSNSYILMQFPPGLPGLISNDDKDEPEESNRPNDSRLTTSTNDKKKVCNTLGDVKSSGLIGKLQILKSGKVRLQIGKNYFLVFDGTHYTSLQHVLAADLDTMSLTGEFVNLGPVKDSLSCAIHVDYMLGNVDIS</sequence>
<dbReference type="Pfam" id="PF05132">
    <property type="entry name" value="RNA_pol_Rpc4"/>
    <property type="match status" value="1"/>
</dbReference>
<feature type="compositionally biased region" description="Basic and acidic residues" evidence="6">
    <location>
        <begin position="68"/>
        <end position="101"/>
    </location>
</feature>
<evidence type="ECO:0000256" key="4">
    <source>
        <dbReference type="ARBA" id="ARBA00023242"/>
    </source>
</evidence>
<dbReference type="Proteomes" id="UP000515204">
    <property type="component" value="Unplaced"/>
</dbReference>
<dbReference type="KEGG" id="dqu:106744567"/>
<evidence type="ECO:0000313" key="7">
    <source>
        <dbReference type="Proteomes" id="UP000515204"/>
    </source>
</evidence>
<keyword evidence="7" id="KW-1185">Reference proteome</keyword>
<keyword evidence="3" id="KW-0804">Transcription</keyword>
<protein>
    <submittedName>
        <fullName evidence="8">Uncharacterized protein LOC106744567</fullName>
    </submittedName>
</protein>
<dbReference type="GO" id="GO:0042797">
    <property type="term" value="P:tRNA transcription by RNA polymerase III"/>
    <property type="evidence" value="ECO:0007669"/>
    <property type="project" value="TreeGrafter"/>
</dbReference>
<dbReference type="RefSeq" id="XP_014474946.1">
    <property type="nucleotide sequence ID" value="XM_014619460.1"/>
</dbReference>
<dbReference type="PANTHER" id="PTHR13408:SF0">
    <property type="entry name" value="DNA-DIRECTED RNA POLYMERASE III SUBUNIT RPC4"/>
    <property type="match status" value="1"/>
</dbReference>
<feature type="region of interest" description="Disordered" evidence="6">
    <location>
        <begin position="1"/>
        <end position="34"/>
    </location>
</feature>
<dbReference type="GO" id="GO:0005666">
    <property type="term" value="C:RNA polymerase III complex"/>
    <property type="evidence" value="ECO:0007669"/>
    <property type="project" value="InterPro"/>
</dbReference>
<evidence type="ECO:0000256" key="1">
    <source>
        <dbReference type="ARBA" id="ARBA00004123"/>
    </source>
</evidence>
<evidence type="ECO:0000256" key="3">
    <source>
        <dbReference type="ARBA" id="ARBA00023163"/>
    </source>
</evidence>
<accession>A0A6P3X943</accession>
<dbReference type="PANTHER" id="PTHR13408">
    <property type="entry name" value="DNA-DIRECTED RNA POLYMERASE III"/>
    <property type="match status" value="1"/>
</dbReference>
<dbReference type="OrthoDB" id="5836119at2759"/>
<comment type="subcellular location">
    <subcellularLocation>
        <location evidence="1">Nucleus</location>
    </subcellularLocation>
</comment>
<dbReference type="InterPro" id="IPR007811">
    <property type="entry name" value="RPC4"/>
</dbReference>
<evidence type="ECO:0000256" key="6">
    <source>
        <dbReference type="SAM" id="MobiDB-lite"/>
    </source>
</evidence>
<feature type="region of interest" description="Disordered" evidence="6">
    <location>
        <begin position="273"/>
        <end position="299"/>
    </location>
</feature>
<keyword evidence="5" id="KW-0175">Coiled coil</keyword>
<evidence type="ECO:0000256" key="2">
    <source>
        <dbReference type="ARBA" id="ARBA00022478"/>
    </source>
</evidence>
<proteinExistence type="predicted"/>
<feature type="compositionally biased region" description="Polar residues" evidence="6">
    <location>
        <begin position="1"/>
        <end position="14"/>
    </location>
</feature>
<keyword evidence="2" id="KW-0240">DNA-directed RNA polymerase</keyword>
<dbReference type="GO" id="GO:0003677">
    <property type="term" value="F:DNA binding"/>
    <property type="evidence" value="ECO:0007669"/>
    <property type="project" value="InterPro"/>
</dbReference>
<dbReference type="CTD" id="121856514"/>
<feature type="coiled-coil region" evidence="5">
    <location>
        <begin position="227"/>
        <end position="261"/>
    </location>
</feature>
<evidence type="ECO:0000256" key="5">
    <source>
        <dbReference type="SAM" id="Coils"/>
    </source>
</evidence>
<dbReference type="AlphaFoldDB" id="A0A6P3X943"/>
<feature type="region of interest" description="Disordered" evidence="6">
    <location>
        <begin position="55"/>
        <end position="103"/>
    </location>
</feature>
<gene>
    <name evidence="8" type="primary">LOC106744567</name>
</gene>
<reference evidence="8" key="1">
    <citation type="submission" date="2025-08" db="UniProtKB">
        <authorList>
            <consortium name="RefSeq"/>
        </authorList>
    </citation>
    <scope>IDENTIFICATION</scope>
</reference>
<keyword evidence="4" id="KW-0539">Nucleus</keyword>
<name>A0A6P3X943_DINQU</name>
<dbReference type="GeneID" id="106744567"/>
<organism evidence="7 8">
    <name type="scientific">Dinoponera quadriceps</name>
    <name type="common">South American ant</name>
    <dbReference type="NCBI Taxonomy" id="609295"/>
    <lineage>
        <taxon>Eukaryota</taxon>
        <taxon>Metazoa</taxon>
        <taxon>Ecdysozoa</taxon>
        <taxon>Arthropoda</taxon>
        <taxon>Hexapoda</taxon>
        <taxon>Insecta</taxon>
        <taxon>Pterygota</taxon>
        <taxon>Neoptera</taxon>
        <taxon>Endopterygota</taxon>
        <taxon>Hymenoptera</taxon>
        <taxon>Apocrita</taxon>
        <taxon>Aculeata</taxon>
        <taxon>Formicoidea</taxon>
        <taxon>Formicidae</taxon>
        <taxon>Ponerinae</taxon>
        <taxon>Ponerini</taxon>
        <taxon>Dinoponera</taxon>
    </lineage>
</organism>
<evidence type="ECO:0000313" key="8">
    <source>
        <dbReference type="RefSeq" id="XP_014474946.1"/>
    </source>
</evidence>